<dbReference type="SUPFAM" id="SSF81995">
    <property type="entry name" value="beta-sandwich domain of Sec23/24"/>
    <property type="match status" value="1"/>
</dbReference>
<dbReference type="GO" id="GO:0016791">
    <property type="term" value="F:phosphatase activity"/>
    <property type="evidence" value="ECO:0007669"/>
    <property type="project" value="TreeGrafter"/>
</dbReference>
<protein>
    <submittedName>
        <fullName evidence="4">Metallo-dependent phosphatase</fullName>
    </submittedName>
</protein>
<name>A0A4S2N410_9PEZI</name>
<feature type="compositionally biased region" description="Pro residues" evidence="1">
    <location>
        <begin position="13"/>
        <end position="33"/>
    </location>
</feature>
<feature type="compositionally biased region" description="Basic residues" evidence="1">
    <location>
        <begin position="261"/>
        <end position="273"/>
    </location>
</feature>
<feature type="region of interest" description="Disordered" evidence="1">
    <location>
        <begin position="1"/>
        <end position="65"/>
    </location>
</feature>
<dbReference type="InParanoid" id="A0A4S2N410"/>
<evidence type="ECO:0000313" key="4">
    <source>
        <dbReference type="EMBL" id="TGZ83843.1"/>
    </source>
</evidence>
<proteinExistence type="predicted"/>
<accession>A0A4S2N410</accession>
<feature type="region of interest" description="Disordered" evidence="1">
    <location>
        <begin position="489"/>
        <end position="515"/>
    </location>
</feature>
<feature type="domain" description="Calcineurin-like phosphoesterase" evidence="3">
    <location>
        <begin position="142"/>
        <end position="226"/>
    </location>
</feature>
<dbReference type="InterPro" id="IPR050126">
    <property type="entry name" value="Ap4A_hydrolase"/>
</dbReference>
<feature type="compositionally biased region" description="Acidic residues" evidence="1">
    <location>
        <begin position="345"/>
        <end position="383"/>
    </location>
</feature>
<dbReference type="FunCoup" id="A0A4S2N410">
    <property type="interactions" value="27"/>
</dbReference>
<dbReference type="PANTHER" id="PTHR42850">
    <property type="entry name" value="METALLOPHOSPHOESTERASE"/>
    <property type="match status" value="1"/>
</dbReference>
<dbReference type="Proteomes" id="UP000298138">
    <property type="component" value="Unassembled WGS sequence"/>
</dbReference>
<evidence type="ECO:0000259" key="3">
    <source>
        <dbReference type="Pfam" id="PF00149"/>
    </source>
</evidence>
<organism evidence="4 5">
    <name type="scientific">Ascodesmis nigricans</name>
    <dbReference type="NCBI Taxonomy" id="341454"/>
    <lineage>
        <taxon>Eukaryota</taxon>
        <taxon>Fungi</taxon>
        <taxon>Dikarya</taxon>
        <taxon>Ascomycota</taxon>
        <taxon>Pezizomycotina</taxon>
        <taxon>Pezizomycetes</taxon>
        <taxon>Pezizales</taxon>
        <taxon>Ascodesmidaceae</taxon>
        <taxon>Ascodesmis</taxon>
    </lineage>
</organism>
<dbReference type="PANTHER" id="PTHR42850:SF4">
    <property type="entry name" value="ZINC-DEPENDENT ENDOPOLYPHOSPHATASE"/>
    <property type="match status" value="1"/>
</dbReference>
<dbReference type="GO" id="GO:0006798">
    <property type="term" value="P:polyphosphate catabolic process"/>
    <property type="evidence" value="ECO:0007669"/>
    <property type="project" value="TreeGrafter"/>
</dbReference>
<dbReference type="GO" id="GO:0000298">
    <property type="term" value="F:endopolyphosphatase activity"/>
    <property type="evidence" value="ECO:0007669"/>
    <property type="project" value="TreeGrafter"/>
</dbReference>
<keyword evidence="2" id="KW-1133">Transmembrane helix</keyword>
<dbReference type="GO" id="GO:0005737">
    <property type="term" value="C:cytoplasm"/>
    <property type="evidence" value="ECO:0007669"/>
    <property type="project" value="TreeGrafter"/>
</dbReference>
<feature type="compositionally biased region" description="Acidic residues" evidence="1">
    <location>
        <begin position="237"/>
        <end position="250"/>
    </location>
</feature>
<gene>
    <name evidence="4" type="ORF">EX30DRAFT_361848</name>
</gene>
<dbReference type="Pfam" id="PF00149">
    <property type="entry name" value="Metallophos"/>
    <property type="match status" value="1"/>
</dbReference>
<keyword evidence="2" id="KW-0472">Membrane</keyword>
<feature type="compositionally biased region" description="Basic residues" evidence="1">
    <location>
        <begin position="492"/>
        <end position="508"/>
    </location>
</feature>
<dbReference type="AlphaFoldDB" id="A0A4S2N410"/>
<reference evidence="4 5" key="1">
    <citation type="submission" date="2019-04" db="EMBL/GenBank/DDBJ databases">
        <title>Comparative genomics and transcriptomics to analyze fruiting body development in filamentous ascomycetes.</title>
        <authorList>
            <consortium name="DOE Joint Genome Institute"/>
            <person name="Lutkenhaus R."/>
            <person name="Traeger S."/>
            <person name="Breuer J."/>
            <person name="Kuo A."/>
            <person name="Lipzen A."/>
            <person name="Pangilinan J."/>
            <person name="Dilworth D."/>
            <person name="Sandor L."/>
            <person name="Poggeler S."/>
            <person name="Barry K."/>
            <person name="Grigoriev I.V."/>
            <person name="Nowrousian M."/>
        </authorList>
    </citation>
    <scope>NUCLEOTIDE SEQUENCE [LARGE SCALE GENOMIC DNA]</scope>
    <source>
        <strain evidence="4 5">CBS 389.68</strain>
    </source>
</reference>
<feature type="compositionally biased region" description="Polar residues" evidence="1">
    <location>
        <begin position="37"/>
        <end position="59"/>
    </location>
</feature>
<feature type="region of interest" description="Disordered" evidence="1">
    <location>
        <begin position="214"/>
        <end position="273"/>
    </location>
</feature>
<evidence type="ECO:0000256" key="1">
    <source>
        <dbReference type="SAM" id="MobiDB-lite"/>
    </source>
</evidence>
<dbReference type="SUPFAM" id="SSF56300">
    <property type="entry name" value="Metallo-dependent phosphatases"/>
    <property type="match status" value="1"/>
</dbReference>
<keyword evidence="5" id="KW-1185">Reference proteome</keyword>
<sequence>MSRNVATSKELPRPPPPPKSPPPPPPLPPPPPYTFYDSMSSTPQRSPSFRPTCQPQHQYQPLHRPYTPGHSTLYTTNHLRCLNRRYILLAIPLVLLVTYLLSMLPSISVPHFPPPRMDASQRYLHPTPLASIPPTTLQQKKRVIFIGDVHGELVRLHELLDKVGYDSGENGDIVVLLGDMIAKGPDSAGVVDWVRAQGEGRVWCVRGNHEHSVLGAASQLEKERKRRRRKSPHSTSEDEDNTIDEAENDMDSYVSSPLERRKPKGGARGRKLAKSLTKEQKDFLAACPVMLQIPAFLDGARKVKGRKQELEYIAVHAGLEAAVRLQDQDLVKVMNLRMIPRPEVLDDVMEEEYDSTEDEDDEDNDNEEEGDEDEEDEDEDEDASSQRKHRKPWKIHWALFWNKWMSGKLPQLISPSVVLDTSSSSASSSASRRHDTRAVVVYGHYAAKGLDIRRWTKGLDSGCQKGGRLTAMVLDLETGEEEIVQIDCGGVKKGKGGKKSGKKESKKHKGEEDEE</sequence>
<dbReference type="InterPro" id="IPR004843">
    <property type="entry name" value="Calcineurin-like_PHP"/>
</dbReference>
<dbReference type="EMBL" id="ML220113">
    <property type="protein sequence ID" value="TGZ83843.1"/>
    <property type="molecule type" value="Genomic_DNA"/>
</dbReference>
<feature type="transmembrane region" description="Helical" evidence="2">
    <location>
        <begin position="86"/>
        <end position="107"/>
    </location>
</feature>
<dbReference type="Gene3D" id="3.60.21.10">
    <property type="match status" value="1"/>
</dbReference>
<dbReference type="InterPro" id="IPR029052">
    <property type="entry name" value="Metallo-depent_PP-like"/>
</dbReference>
<feature type="region of interest" description="Disordered" evidence="1">
    <location>
        <begin position="344"/>
        <end position="388"/>
    </location>
</feature>
<dbReference type="OrthoDB" id="10267127at2759"/>
<evidence type="ECO:0000256" key="2">
    <source>
        <dbReference type="SAM" id="Phobius"/>
    </source>
</evidence>
<dbReference type="STRING" id="341454.A0A4S2N410"/>
<evidence type="ECO:0000313" key="5">
    <source>
        <dbReference type="Proteomes" id="UP000298138"/>
    </source>
</evidence>
<keyword evidence="2" id="KW-0812">Transmembrane</keyword>